<evidence type="ECO:0000313" key="2">
    <source>
        <dbReference type="Proteomes" id="UP000006050"/>
    </source>
</evidence>
<dbReference type="KEGG" id="bbd:Belba_2969"/>
<dbReference type="STRING" id="866536.Belba_2969"/>
<proteinExistence type="predicted"/>
<dbReference type="AlphaFoldDB" id="I3Z8C6"/>
<organism evidence="1 2">
    <name type="scientific">Belliella baltica (strain DSM 15883 / CIP 108006 / LMG 21964 / BA134)</name>
    <dbReference type="NCBI Taxonomy" id="866536"/>
    <lineage>
        <taxon>Bacteria</taxon>
        <taxon>Pseudomonadati</taxon>
        <taxon>Bacteroidota</taxon>
        <taxon>Cytophagia</taxon>
        <taxon>Cytophagales</taxon>
        <taxon>Cyclobacteriaceae</taxon>
        <taxon>Belliella</taxon>
    </lineage>
</organism>
<gene>
    <name evidence="1" type="ordered locus">Belba_2969</name>
</gene>
<keyword evidence="2" id="KW-1185">Reference proteome</keyword>
<name>I3Z8C6_BELBD</name>
<dbReference type="EMBL" id="CP003281">
    <property type="protein sequence ID" value="AFL85494.1"/>
    <property type="molecule type" value="Genomic_DNA"/>
</dbReference>
<dbReference type="HOGENOM" id="CLU_1746095_0_0_10"/>
<evidence type="ECO:0000313" key="1">
    <source>
        <dbReference type="EMBL" id="AFL85494.1"/>
    </source>
</evidence>
<reference evidence="2" key="1">
    <citation type="submission" date="2012-06" db="EMBL/GenBank/DDBJ databases">
        <title>The complete genome of Belliella baltica DSM 15883.</title>
        <authorList>
            <person name="Lucas S."/>
            <person name="Copeland A."/>
            <person name="Lapidus A."/>
            <person name="Goodwin L."/>
            <person name="Pitluck S."/>
            <person name="Peters L."/>
            <person name="Mikhailova N."/>
            <person name="Davenport K."/>
            <person name="Kyrpides N."/>
            <person name="Mavromatis K."/>
            <person name="Pagani I."/>
            <person name="Ivanova N."/>
            <person name="Ovchinnikova G."/>
            <person name="Zeytun A."/>
            <person name="Detter J.C."/>
            <person name="Han C."/>
            <person name="Land M."/>
            <person name="Hauser L."/>
            <person name="Markowitz V."/>
            <person name="Cheng J.-F."/>
            <person name="Hugenholtz P."/>
            <person name="Woyke T."/>
            <person name="Wu D."/>
            <person name="Tindall B."/>
            <person name="Pomrenke H."/>
            <person name="Brambilla E."/>
            <person name="Klenk H.-P."/>
            <person name="Eisen J.A."/>
        </authorList>
    </citation>
    <scope>NUCLEOTIDE SEQUENCE [LARGE SCALE GENOMIC DNA]</scope>
    <source>
        <strain evidence="2">DSM 15883 / CIP 108006 / LMG 21964 / BA134</strain>
    </source>
</reference>
<sequence length="149" mass="16018">MFSPSLPSETSVALTARYRQLLRPRLTSLRCSRHPETSLGKMNILVSIPAISTTLVLPSLWKVGTSVCCVTSSDLIASVYGFCSSVQTPQSGLLHCMPHGKPACHLLGFGTLPPRLKGLSPVGTVNFLTYIHHSRHTQAFGSMAGEVVN</sequence>
<dbReference type="Proteomes" id="UP000006050">
    <property type="component" value="Chromosome"/>
</dbReference>
<protein>
    <submittedName>
        <fullName evidence="1">Uncharacterized protein</fullName>
    </submittedName>
</protein>
<accession>I3Z8C6</accession>